<dbReference type="InterPro" id="IPR051629">
    <property type="entry name" value="Sulfite_efflux_TDT"/>
</dbReference>
<organism evidence="9 10">
    <name type="scientific">Paramicrobacterium humi</name>
    <dbReference type="NCBI Taxonomy" id="640635"/>
    <lineage>
        <taxon>Bacteria</taxon>
        <taxon>Bacillati</taxon>
        <taxon>Actinomycetota</taxon>
        <taxon>Actinomycetes</taxon>
        <taxon>Micrococcales</taxon>
        <taxon>Microbacteriaceae</taxon>
        <taxon>Paramicrobacterium</taxon>
    </lineage>
</organism>
<feature type="transmembrane region" description="Helical" evidence="8">
    <location>
        <begin position="225"/>
        <end position="244"/>
    </location>
</feature>
<keyword evidence="3" id="KW-0813">Transport</keyword>
<evidence type="ECO:0000256" key="3">
    <source>
        <dbReference type="ARBA" id="ARBA00022448"/>
    </source>
</evidence>
<feature type="transmembrane region" description="Helical" evidence="8">
    <location>
        <begin position="187"/>
        <end position="213"/>
    </location>
</feature>
<evidence type="ECO:0000256" key="8">
    <source>
        <dbReference type="SAM" id="Phobius"/>
    </source>
</evidence>
<evidence type="ECO:0000256" key="2">
    <source>
        <dbReference type="ARBA" id="ARBA00008566"/>
    </source>
</evidence>
<name>A0A1H4IWZ9_9MICO</name>
<keyword evidence="4" id="KW-1003">Cell membrane</keyword>
<evidence type="ECO:0000256" key="4">
    <source>
        <dbReference type="ARBA" id="ARBA00022475"/>
    </source>
</evidence>
<sequence>MRESDAATLGPVEVQAESRIARAVHTLPPGYFALVMATGIISLGLKLEHFDAASLVLFIIAGLGYAVLVVMTVWRLLRYPRAVVDDFAGPRNGFSFFTFVAGTNVLGARIAAEGTTLVPGILLGVSFAAWLVLGYVIPGLVIARHPGADILKGVNGTWFIWSVASQSVAVLAASLEPTAGIMSDALSIVAVLSWGIGLILYGVIGCAVVIRVLTRGIPAEELGPPYWVTMGAGAITVLAGSRIVEMTDTAMVSVVRAPVAAAAVVFWAFATWLIPALLGVGLWRHLIKKVPLRYEASLWSMVFPFGMYAVAGIYLGQADDLPLVGRIGGAFLWVALAVWAAVLVAMLADLAVTWRRPAPRADVDGAG</sequence>
<keyword evidence="10" id="KW-1185">Reference proteome</keyword>
<evidence type="ECO:0000313" key="10">
    <source>
        <dbReference type="Proteomes" id="UP000199183"/>
    </source>
</evidence>
<feature type="transmembrane region" description="Helical" evidence="8">
    <location>
        <begin position="296"/>
        <end position="315"/>
    </location>
</feature>
<feature type="transmembrane region" description="Helical" evidence="8">
    <location>
        <begin position="94"/>
        <end position="112"/>
    </location>
</feature>
<keyword evidence="6 8" id="KW-1133">Transmembrane helix</keyword>
<feature type="transmembrane region" description="Helical" evidence="8">
    <location>
        <begin position="53"/>
        <end position="74"/>
    </location>
</feature>
<comment type="similarity">
    <text evidence="2">Belongs to the tellurite-resistance/dicarboxylate transporter (TDT) family.</text>
</comment>
<dbReference type="PANTHER" id="PTHR31686">
    <property type="match status" value="1"/>
</dbReference>
<gene>
    <name evidence="9" type="ORF">SAMN04489806_0349</name>
</gene>
<feature type="transmembrane region" description="Helical" evidence="8">
    <location>
        <begin position="155"/>
        <end position="175"/>
    </location>
</feature>
<accession>A0A1H4IWZ9</accession>
<keyword evidence="7 8" id="KW-0472">Membrane</keyword>
<evidence type="ECO:0000256" key="6">
    <source>
        <dbReference type="ARBA" id="ARBA00022989"/>
    </source>
</evidence>
<feature type="transmembrane region" description="Helical" evidence="8">
    <location>
        <begin position="327"/>
        <end position="352"/>
    </location>
</feature>
<evidence type="ECO:0000256" key="5">
    <source>
        <dbReference type="ARBA" id="ARBA00022692"/>
    </source>
</evidence>
<protein>
    <submittedName>
        <fullName evidence="9">Tellurite resistance protein TehA</fullName>
    </submittedName>
</protein>
<dbReference type="Pfam" id="PF03595">
    <property type="entry name" value="SLAC1"/>
    <property type="match status" value="1"/>
</dbReference>
<dbReference type="GO" id="GO:0000319">
    <property type="term" value="F:sulfite transmembrane transporter activity"/>
    <property type="evidence" value="ECO:0007669"/>
    <property type="project" value="TreeGrafter"/>
</dbReference>
<dbReference type="OrthoDB" id="958273at2"/>
<keyword evidence="5 8" id="KW-0812">Transmembrane</keyword>
<feature type="transmembrane region" description="Helical" evidence="8">
    <location>
        <begin position="118"/>
        <end position="143"/>
    </location>
</feature>
<evidence type="ECO:0000256" key="7">
    <source>
        <dbReference type="ARBA" id="ARBA00023136"/>
    </source>
</evidence>
<feature type="transmembrane region" description="Helical" evidence="8">
    <location>
        <begin position="29"/>
        <end position="47"/>
    </location>
</feature>
<reference evidence="9 10" key="1">
    <citation type="submission" date="2016-10" db="EMBL/GenBank/DDBJ databases">
        <authorList>
            <person name="de Groot N.N."/>
        </authorList>
    </citation>
    <scope>NUCLEOTIDE SEQUENCE [LARGE SCALE GENOMIC DNA]</scope>
    <source>
        <strain evidence="9 10">DSM 21799</strain>
    </source>
</reference>
<evidence type="ECO:0000256" key="1">
    <source>
        <dbReference type="ARBA" id="ARBA00004651"/>
    </source>
</evidence>
<dbReference type="AlphaFoldDB" id="A0A1H4IWZ9"/>
<dbReference type="InterPro" id="IPR038665">
    <property type="entry name" value="Voltage-dep_anion_channel_sf"/>
</dbReference>
<dbReference type="PANTHER" id="PTHR31686:SF1">
    <property type="entry name" value="SULFITE EFFLUX PUMP SSU1"/>
    <property type="match status" value="1"/>
</dbReference>
<dbReference type="Proteomes" id="UP000199183">
    <property type="component" value="Unassembled WGS sequence"/>
</dbReference>
<comment type="subcellular location">
    <subcellularLocation>
        <location evidence="1">Cell membrane</location>
        <topology evidence="1">Multi-pass membrane protein</topology>
    </subcellularLocation>
</comment>
<dbReference type="EMBL" id="FNRY01000001">
    <property type="protein sequence ID" value="SEB38589.1"/>
    <property type="molecule type" value="Genomic_DNA"/>
</dbReference>
<dbReference type="CDD" id="cd09319">
    <property type="entry name" value="TDT_like_1"/>
    <property type="match status" value="1"/>
</dbReference>
<feature type="transmembrane region" description="Helical" evidence="8">
    <location>
        <begin position="264"/>
        <end position="284"/>
    </location>
</feature>
<dbReference type="Gene3D" id="1.50.10.150">
    <property type="entry name" value="Voltage-dependent anion channel"/>
    <property type="match status" value="1"/>
</dbReference>
<dbReference type="STRING" id="640635.SAMN04489806_0349"/>
<dbReference type="InterPro" id="IPR004695">
    <property type="entry name" value="SLAC1/Mae1/Ssu1/TehA"/>
</dbReference>
<evidence type="ECO:0000313" key="9">
    <source>
        <dbReference type="EMBL" id="SEB38589.1"/>
    </source>
</evidence>
<proteinExistence type="inferred from homology"/>
<dbReference type="GO" id="GO:0005886">
    <property type="term" value="C:plasma membrane"/>
    <property type="evidence" value="ECO:0007669"/>
    <property type="project" value="UniProtKB-SubCell"/>
</dbReference>